<comment type="function">
    <text evidence="5">Part of the ABC transporter complex HmuTUV involved in hemin import. Responsible for energy coupling to the transport system.</text>
</comment>
<keyword evidence="3 7" id="KW-0067">ATP-binding</keyword>
<dbReference type="NCBIfam" id="NF010068">
    <property type="entry name" value="PRK13548.1"/>
    <property type="match status" value="1"/>
</dbReference>
<dbReference type="AlphaFoldDB" id="A0A2T3L9H6"/>
<dbReference type="PANTHER" id="PTHR42794:SF1">
    <property type="entry name" value="HEMIN IMPORT ATP-BINDING PROTEIN HMUV"/>
    <property type="match status" value="1"/>
</dbReference>
<dbReference type="InterPro" id="IPR027417">
    <property type="entry name" value="P-loop_NTPase"/>
</dbReference>
<keyword evidence="8" id="KW-1185">Reference proteome</keyword>
<reference evidence="7 8" key="1">
    <citation type="submission" date="2018-03" db="EMBL/GenBank/DDBJ databases">
        <title>Whole genome sequencing of Histamine producing bacteria.</title>
        <authorList>
            <person name="Butler K."/>
        </authorList>
    </citation>
    <scope>NUCLEOTIDE SEQUENCE [LARGE SCALE GENOMIC DNA]</scope>
    <source>
        <strain evidence="7 8">ATCC 19614</strain>
    </source>
</reference>
<keyword evidence="2" id="KW-0547">Nucleotide-binding</keyword>
<dbReference type="SUPFAM" id="SSF52540">
    <property type="entry name" value="P-loop containing nucleoside triphosphate hydrolases"/>
    <property type="match status" value="1"/>
</dbReference>
<dbReference type="PANTHER" id="PTHR42794">
    <property type="entry name" value="HEMIN IMPORT ATP-BINDING PROTEIN HMUV"/>
    <property type="match status" value="1"/>
</dbReference>
<evidence type="ECO:0000256" key="3">
    <source>
        <dbReference type="ARBA" id="ARBA00022840"/>
    </source>
</evidence>
<comment type="caution">
    <text evidence="7">The sequence shown here is derived from an EMBL/GenBank/DDBJ whole genome shotgun (WGS) entry which is preliminary data.</text>
</comment>
<evidence type="ECO:0000256" key="1">
    <source>
        <dbReference type="ARBA" id="ARBA00022448"/>
    </source>
</evidence>
<evidence type="ECO:0000313" key="8">
    <source>
        <dbReference type="Proteomes" id="UP000241803"/>
    </source>
</evidence>
<dbReference type="RefSeq" id="WP_107253788.1">
    <property type="nucleotide sequence ID" value="NZ_PYOC01000003.1"/>
</dbReference>
<proteinExistence type="predicted"/>
<keyword evidence="1" id="KW-0813">Transport</keyword>
<organism evidence="7 8">
    <name type="scientific">Photobacterium indicum</name>
    <dbReference type="NCBI Taxonomy" id="81447"/>
    <lineage>
        <taxon>Bacteria</taxon>
        <taxon>Pseudomonadati</taxon>
        <taxon>Pseudomonadota</taxon>
        <taxon>Gammaproteobacteria</taxon>
        <taxon>Vibrionales</taxon>
        <taxon>Vibrionaceae</taxon>
        <taxon>Photobacterium</taxon>
    </lineage>
</organism>
<dbReference type="InterPro" id="IPR003593">
    <property type="entry name" value="AAA+_ATPase"/>
</dbReference>
<evidence type="ECO:0000256" key="4">
    <source>
        <dbReference type="ARBA" id="ARBA00022967"/>
    </source>
</evidence>
<dbReference type="PROSITE" id="PS50893">
    <property type="entry name" value="ABC_TRANSPORTER_2"/>
    <property type="match status" value="1"/>
</dbReference>
<sequence>MTFGPQPNSLKPLINNQVDKNNVAICAQSLNLTLGGKTLLDNFDIDIHAGEVTALLGPNGAGKSSLLKVLCGEIEATGNIEFFGQNRKQWPAKTLAKHLGILPQHSTLNFAFLAHEVVELGGLPLELSNIQTQQVTQEKMALVDVCNLAHRLYPSLSGGEKQRVHFARILTQLSQAGDQCVLMLDEPTSALDLAHQHKTLQVAKELASNGAAVIIVLHDLNLAAQYADRLVIVNHGLIQADGTPWEALQPDIIERVYGWPVYISSHPTGDFPVILSH</sequence>
<dbReference type="InterPro" id="IPR003439">
    <property type="entry name" value="ABC_transporter-like_ATP-bd"/>
</dbReference>
<dbReference type="GO" id="GO:0005524">
    <property type="term" value="F:ATP binding"/>
    <property type="evidence" value="ECO:0007669"/>
    <property type="project" value="UniProtKB-KW"/>
</dbReference>
<gene>
    <name evidence="7" type="ORF">C9J47_12265</name>
</gene>
<dbReference type="SMART" id="SM00382">
    <property type="entry name" value="AAA"/>
    <property type="match status" value="1"/>
</dbReference>
<keyword evidence="4" id="KW-1278">Translocase</keyword>
<accession>A0A2T3L9H6</accession>
<dbReference type="Pfam" id="PF00005">
    <property type="entry name" value="ABC_tran"/>
    <property type="match status" value="1"/>
</dbReference>
<dbReference type="Proteomes" id="UP000241803">
    <property type="component" value="Unassembled WGS sequence"/>
</dbReference>
<dbReference type="EMBL" id="PYOC01000003">
    <property type="protein sequence ID" value="PSV47630.1"/>
    <property type="molecule type" value="Genomic_DNA"/>
</dbReference>
<evidence type="ECO:0000256" key="2">
    <source>
        <dbReference type="ARBA" id="ARBA00022741"/>
    </source>
</evidence>
<feature type="domain" description="ABC transporter" evidence="6">
    <location>
        <begin position="25"/>
        <end position="260"/>
    </location>
</feature>
<evidence type="ECO:0000256" key="5">
    <source>
        <dbReference type="ARBA" id="ARBA00037066"/>
    </source>
</evidence>
<evidence type="ECO:0000259" key="6">
    <source>
        <dbReference type="PROSITE" id="PS50893"/>
    </source>
</evidence>
<dbReference type="GO" id="GO:0016887">
    <property type="term" value="F:ATP hydrolysis activity"/>
    <property type="evidence" value="ECO:0007669"/>
    <property type="project" value="InterPro"/>
</dbReference>
<protein>
    <submittedName>
        <fullName evidence="7">Heme ABC transporter ATP-binding protein</fullName>
    </submittedName>
</protein>
<evidence type="ECO:0000313" key="7">
    <source>
        <dbReference type="EMBL" id="PSV47630.1"/>
    </source>
</evidence>
<name>A0A2T3L9H6_9GAMM</name>
<dbReference type="Gene3D" id="3.40.50.300">
    <property type="entry name" value="P-loop containing nucleotide triphosphate hydrolases"/>
    <property type="match status" value="1"/>
</dbReference>
<dbReference type="CDD" id="cd03214">
    <property type="entry name" value="ABC_Iron-Siderophores_B12_Hemin"/>
    <property type="match status" value="1"/>
</dbReference>